<dbReference type="PROSITE" id="PS51186">
    <property type="entry name" value="GNAT"/>
    <property type="match status" value="1"/>
</dbReference>
<sequence length="163" mass="18383">MVTIRRAGPPDITAFMEIERQPGFEHLVGRSSAEFHARVIDDTDYAYLAGLTDDGAIAGIAILRDLENPQGNILLKRLAVLTPGSGFGKPFLREVIGWVFTNTPAHRLWLDHIITNDRARHVYEQSGFVREGVFRQAYELPDGSRTDLAVMSILRPEWLARQR</sequence>
<gene>
    <name evidence="2" type="ORF">JJB09_01595</name>
</gene>
<dbReference type="SUPFAM" id="SSF55729">
    <property type="entry name" value="Acyl-CoA N-acyltransferases (Nat)"/>
    <property type="match status" value="1"/>
</dbReference>
<dbReference type="PANTHER" id="PTHR43415:SF3">
    <property type="entry name" value="GNAT-FAMILY ACETYLTRANSFERASE"/>
    <property type="match status" value="1"/>
</dbReference>
<reference evidence="2" key="1">
    <citation type="submission" date="2021-01" db="EMBL/GenBank/DDBJ databases">
        <title>Rhizobium sp. strain KVB221 16S ribosomal RNA gene Genome sequencing and assembly.</title>
        <authorList>
            <person name="Kang M."/>
        </authorList>
    </citation>
    <scope>NUCLEOTIDE SEQUENCE</scope>
    <source>
        <strain evidence="2">KVB221</strain>
    </source>
</reference>
<dbReference type="Pfam" id="PF00583">
    <property type="entry name" value="Acetyltransf_1"/>
    <property type="match status" value="1"/>
</dbReference>
<dbReference type="AlphaFoldDB" id="A0A936YQ30"/>
<dbReference type="InterPro" id="IPR000182">
    <property type="entry name" value="GNAT_dom"/>
</dbReference>
<dbReference type="Gene3D" id="3.40.630.30">
    <property type="match status" value="1"/>
</dbReference>
<dbReference type="GO" id="GO:0016747">
    <property type="term" value="F:acyltransferase activity, transferring groups other than amino-acyl groups"/>
    <property type="evidence" value="ECO:0007669"/>
    <property type="project" value="InterPro"/>
</dbReference>
<evidence type="ECO:0000313" key="2">
    <source>
        <dbReference type="EMBL" id="MBL0370711.1"/>
    </source>
</evidence>
<keyword evidence="3" id="KW-1185">Reference proteome</keyword>
<feature type="domain" description="N-acetyltransferase" evidence="1">
    <location>
        <begin position="2"/>
        <end position="156"/>
    </location>
</feature>
<dbReference type="InterPro" id="IPR016181">
    <property type="entry name" value="Acyl_CoA_acyltransferase"/>
</dbReference>
<organism evidence="2 3">
    <name type="scientific">Rhizobium setariae</name>
    <dbReference type="NCBI Taxonomy" id="2801340"/>
    <lineage>
        <taxon>Bacteria</taxon>
        <taxon>Pseudomonadati</taxon>
        <taxon>Pseudomonadota</taxon>
        <taxon>Alphaproteobacteria</taxon>
        <taxon>Hyphomicrobiales</taxon>
        <taxon>Rhizobiaceae</taxon>
        <taxon>Rhizobium/Agrobacterium group</taxon>
        <taxon>Rhizobium</taxon>
    </lineage>
</organism>
<dbReference type="EMBL" id="JAEQNC010000001">
    <property type="protein sequence ID" value="MBL0370711.1"/>
    <property type="molecule type" value="Genomic_DNA"/>
</dbReference>
<evidence type="ECO:0000259" key="1">
    <source>
        <dbReference type="PROSITE" id="PS51186"/>
    </source>
</evidence>
<evidence type="ECO:0000313" key="3">
    <source>
        <dbReference type="Proteomes" id="UP000633219"/>
    </source>
</evidence>
<accession>A0A936YQ30</accession>
<comment type="caution">
    <text evidence="2">The sequence shown here is derived from an EMBL/GenBank/DDBJ whole genome shotgun (WGS) entry which is preliminary data.</text>
</comment>
<dbReference type="Proteomes" id="UP000633219">
    <property type="component" value="Unassembled WGS sequence"/>
</dbReference>
<name>A0A936YQ30_9HYPH</name>
<proteinExistence type="predicted"/>
<protein>
    <submittedName>
        <fullName evidence="2">GNAT family N-acetyltransferase</fullName>
    </submittedName>
</protein>
<dbReference type="PANTHER" id="PTHR43415">
    <property type="entry name" value="SPERMIDINE N(1)-ACETYLTRANSFERASE"/>
    <property type="match status" value="1"/>
</dbReference>
<dbReference type="RefSeq" id="WP_201652102.1">
    <property type="nucleotide sequence ID" value="NZ_JAEQNC010000001.1"/>
</dbReference>